<dbReference type="PANTHER" id="PTHR10693">
    <property type="entry name" value="RAS GTPASE-ACTIVATING PROTEIN-BINDING PROTEIN"/>
    <property type="match status" value="1"/>
</dbReference>
<feature type="domain" description="RRM" evidence="4">
    <location>
        <begin position="338"/>
        <end position="422"/>
    </location>
</feature>
<dbReference type="EMBL" id="JARBHA010000001">
    <property type="protein sequence ID" value="KAJ9707761.1"/>
    <property type="molecule type" value="Genomic_DNA"/>
</dbReference>
<dbReference type="InterPro" id="IPR002075">
    <property type="entry name" value="NTF2_dom"/>
</dbReference>
<dbReference type="InterPro" id="IPR000504">
    <property type="entry name" value="RRM_dom"/>
</dbReference>
<dbReference type="Gene3D" id="3.30.70.330">
    <property type="match status" value="1"/>
</dbReference>
<sequence>MAMQTEDSSPGPSAEVVGNVFVEQYYLVLYQSPELVYRFYHDSSVLSRPGPDGVMTTVTTSEGINDMILSFDYKGHKAEILTADAQFSYKDGVVVLVTGCLTGKDNVRRKFTQSFFLAPQDNGYFVLNDVFRYMDERESLMVETIAVNDVNENSPVAPLTPEPESTHVLDHPKSNNTSPVEEDAADDEEVCDPTENEGGPVSEEKVVCEIPVDPSKDVHPVSETVSAVIEEDAPKKSYASIVKVMKGEMATSSVHVPPGAVRAAKSNAKVSPAKIERHVSTSAAPRAQVHSSNSAPSGNSTPSGNNAPSSNSTPTNNGAPRSNISPESGQDHPEVGGHSIYIGNLPLNATVQQVEGVFKKFGPIISGGIQIRSYKGYGFGFVEFESLDSMHSAIKASPITIGSHQASIEQKKTTLRVGNDRGRLSSGRGGYRNDNFRGRGNFGGRSYGRNEFGNRGEFYGRGRVPNGRNTDPYQRDYQNRGGRV</sequence>
<comment type="caution">
    <text evidence="6">The sequence shown here is derived from an EMBL/GenBank/DDBJ whole genome shotgun (WGS) entry which is preliminary data.</text>
</comment>
<evidence type="ECO:0000256" key="2">
    <source>
        <dbReference type="PROSITE-ProRule" id="PRU00176"/>
    </source>
</evidence>
<dbReference type="Gene3D" id="3.10.450.50">
    <property type="match status" value="1"/>
</dbReference>
<dbReference type="InterPro" id="IPR035979">
    <property type="entry name" value="RBD_domain_sf"/>
</dbReference>
<dbReference type="Pfam" id="PF02136">
    <property type="entry name" value="NTF2"/>
    <property type="match status" value="1"/>
</dbReference>
<dbReference type="InterPro" id="IPR032710">
    <property type="entry name" value="NTF2-like_dom_sf"/>
</dbReference>
<evidence type="ECO:0000256" key="1">
    <source>
        <dbReference type="ARBA" id="ARBA00022884"/>
    </source>
</evidence>
<evidence type="ECO:0000259" key="4">
    <source>
        <dbReference type="PROSITE" id="PS50102"/>
    </source>
</evidence>
<feature type="compositionally biased region" description="Basic and acidic residues" evidence="3">
    <location>
        <begin position="164"/>
        <end position="173"/>
    </location>
</feature>
<protein>
    <submittedName>
        <fullName evidence="6">Uncharacterized protein</fullName>
    </submittedName>
</protein>
<evidence type="ECO:0000313" key="6">
    <source>
        <dbReference type="EMBL" id="KAJ9707761.1"/>
    </source>
</evidence>
<dbReference type="InterPro" id="IPR018222">
    <property type="entry name" value="Nuclear_transport_factor_2_euk"/>
</dbReference>
<dbReference type="FunFam" id="3.10.450.50:FF:000003">
    <property type="entry name" value="Nuclear transport factor 2 family protein"/>
    <property type="match status" value="1"/>
</dbReference>
<dbReference type="Pfam" id="PF00076">
    <property type="entry name" value="RRM_1"/>
    <property type="match status" value="1"/>
</dbReference>
<accession>A0AA39AHT2</accession>
<dbReference type="InterPro" id="IPR039539">
    <property type="entry name" value="Ras_GTPase_bind_prot"/>
</dbReference>
<dbReference type="FunFam" id="3.30.70.330:FF:001141">
    <property type="entry name" value="Ras GTPase-activating protein-binding protein 1"/>
    <property type="match status" value="1"/>
</dbReference>
<proteinExistence type="predicted"/>
<evidence type="ECO:0000256" key="3">
    <source>
        <dbReference type="SAM" id="MobiDB-lite"/>
    </source>
</evidence>
<dbReference type="SMART" id="SM00360">
    <property type="entry name" value="RRM"/>
    <property type="match status" value="1"/>
</dbReference>
<feature type="compositionally biased region" description="Low complexity" evidence="3">
    <location>
        <begin position="291"/>
        <end position="320"/>
    </location>
</feature>
<dbReference type="InterPro" id="IPR012677">
    <property type="entry name" value="Nucleotide-bd_a/b_plait_sf"/>
</dbReference>
<dbReference type="PANTHER" id="PTHR10693:SF75">
    <property type="entry name" value="NUCLEAR TRANSPORT FACTOR 2"/>
    <property type="match status" value="1"/>
</dbReference>
<dbReference type="SUPFAM" id="SSF54427">
    <property type="entry name" value="NTF2-like"/>
    <property type="match status" value="1"/>
</dbReference>
<name>A0AA39AHT2_VITRO</name>
<dbReference type="Proteomes" id="UP001168098">
    <property type="component" value="Unassembled WGS sequence"/>
</dbReference>
<organism evidence="6 7">
    <name type="scientific">Vitis rotundifolia</name>
    <name type="common">Muscadine grape</name>
    <dbReference type="NCBI Taxonomy" id="103349"/>
    <lineage>
        <taxon>Eukaryota</taxon>
        <taxon>Viridiplantae</taxon>
        <taxon>Streptophyta</taxon>
        <taxon>Embryophyta</taxon>
        <taxon>Tracheophyta</taxon>
        <taxon>Spermatophyta</taxon>
        <taxon>Magnoliopsida</taxon>
        <taxon>eudicotyledons</taxon>
        <taxon>Gunneridae</taxon>
        <taxon>Pentapetalae</taxon>
        <taxon>rosids</taxon>
        <taxon>Vitales</taxon>
        <taxon>Vitaceae</taxon>
        <taxon>Viteae</taxon>
        <taxon>Vitis</taxon>
    </lineage>
</organism>
<evidence type="ECO:0000313" key="7">
    <source>
        <dbReference type="Proteomes" id="UP001168098"/>
    </source>
</evidence>
<gene>
    <name evidence="6" type="ORF">PVL29_000029</name>
</gene>
<keyword evidence="1 2" id="KW-0694">RNA-binding</keyword>
<feature type="compositionally biased region" description="Acidic residues" evidence="3">
    <location>
        <begin position="180"/>
        <end position="195"/>
    </location>
</feature>
<feature type="region of interest" description="Disordered" evidence="3">
    <location>
        <begin position="262"/>
        <end position="337"/>
    </location>
</feature>
<dbReference type="GO" id="GO:0003729">
    <property type="term" value="F:mRNA binding"/>
    <property type="evidence" value="ECO:0007669"/>
    <property type="project" value="TreeGrafter"/>
</dbReference>
<dbReference type="CDD" id="cd00780">
    <property type="entry name" value="NTF2"/>
    <property type="match status" value="1"/>
</dbReference>
<dbReference type="SUPFAM" id="SSF54928">
    <property type="entry name" value="RNA-binding domain, RBD"/>
    <property type="match status" value="1"/>
</dbReference>
<reference evidence="6 7" key="1">
    <citation type="journal article" date="2023" name="BMC Biotechnol.">
        <title>Vitis rotundifolia cv Carlos genome sequencing.</title>
        <authorList>
            <person name="Huff M."/>
            <person name="Hulse-Kemp A."/>
            <person name="Scheffler B."/>
            <person name="Youngblood R."/>
            <person name="Simpson S."/>
            <person name="Babiker E."/>
            <person name="Staton M."/>
        </authorList>
    </citation>
    <scope>NUCLEOTIDE SEQUENCE [LARGE SCALE GENOMIC DNA]</scope>
    <source>
        <tissue evidence="6">Leaf</tissue>
    </source>
</reference>
<feature type="region of interest" description="Disordered" evidence="3">
    <location>
        <begin position="153"/>
        <end position="201"/>
    </location>
</feature>
<evidence type="ECO:0000259" key="5">
    <source>
        <dbReference type="PROSITE" id="PS50177"/>
    </source>
</evidence>
<dbReference type="CDD" id="cd00590">
    <property type="entry name" value="RRM_SF"/>
    <property type="match status" value="1"/>
</dbReference>
<keyword evidence="7" id="KW-1185">Reference proteome</keyword>
<dbReference type="GO" id="GO:1990904">
    <property type="term" value="C:ribonucleoprotein complex"/>
    <property type="evidence" value="ECO:0007669"/>
    <property type="project" value="TreeGrafter"/>
</dbReference>
<dbReference type="PROSITE" id="PS50102">
    <property type="entry name" value="RRM"/>
    <property type="match status" value="1"/>
</dbReference>
<dbReference type="PROSITE" id="PS50177">
    <property type="entry name" value="NTF2_DOMAIN"/>
    <property type="match status" value="1"/>
</dbReference>
<feature type="region of interest" description="Disordered" evidence="3">
    <location>
        <begin position="453"/>
        <end position="484"/>
    </location>
</feature>
<feature type="domain" description="NTF2" evidence="5">
    <location>
        <begin position="17"/>
        <end position="133"/>
    </location>
</feature>
<dbReference type="GO" id="GO:0005829">
    <property type="term" value="C:cytosol"/>
    <property type="evidence" value="ECO:0007669"/>
    <property type="project" value="TreeGrafter"/>
</dbReference>
<dbReference type="AlphaFoldDB" id="A0AA39AHT2"/>